<keyword evidence="4" id="KW-0926">Vacuole</keyword>
<dbReference type="InterPro" id="IPR001683">
    <property type="entry name" value="PX_dom"/>
</dbReference>
<comment type="subcellular location">
    <subcellularLocation>
        <location evidence="2">Endosome</location>
    </subcellularLocation>
    <subcellularLocation>
        <location evidence="1">Vacuole membrane</location>
        <topology evidence="1">Peripheral membrane protein</topology>
    </subcellularLocation>
</comment>
<keyword evidence="5" id="KW-0967">Endosome</keyword>
<comment type="similarity">
    <text evidence="3">Belongs to the YPT35 family.</text>
</comment>
<keyword evidence="6" id="KW-0472">Membrane</keyword>
<evidence type="ECO:0000313" key="12">
    <source>
        <dbReference type="Proteomes" id="UP000807025"/>
    </source>
</evidence>
<organism evidence="11 12">
    <name type="scientific">Pleurotus eryngii</name>
    <name type="common">Boletus of the steppes</name>
    <dbReference type="NCBI Taxonomy" id="5323"/>
    <lineage>
        <taxon>Eukaryota</taxon>
        <taxon>Fungi</taxon>
        <taxon>Dikarya</taxon>
        <taxon>Basidiomycota</taxon>
        <taxon>Agaricomycotina</taxon>
        <taxon>Agaricomycetes</taxon>
        <taxon>Agaricomycetidae</taxon>
        <taxon>Agaricales</taxon>
        <taxon>Pleurotineae</taxon>
        <taxon>Pleurotaceae</taxon>
        <taxon>Pleurotus</taxon>
    </lineage>
</organism>
<dbReference type="GO" id="GO:0010008">
    <property type="term" value="C:endosome membrane"/>
    <property type="evidence" value="ECO:0007669"/>
    <property type="project" value="UniProtKB-SubCell"/>
</dbReference>
<protein>
    <recommendedName>
        <fullName evidence="8">Endosomal/vacuolar adapter protein YPT35</fullName>
    </recommendedName>
    <alternativeName>
        <fullName evidence="9">PX domain-containing protein YPT35</fullName>
    </alternativeName>
</protein>
<dbReference type="Proteomes" id="UP000807025">
    <property type="component" value="Unassembled WGS sequence"/>
</dbReference>
<evidence type="ECO:0000259" key="10">
    <source>
        <dbReference type="PROSITE" id="PS50195"/>
    </source>
</evidence>
<evidence type="ECO:0000256" key="7">
    <source>
        <dbReference type="ARBA" id="ARBA00033728"/>
    </source>
</evidence>
<evidence type="ECO:0000256" key="6">
    <source>
        <dbReference type="ARBA" id="ARBA00023136"/>
    </source>
</evidence>
<dbReference type="InterPro" id="IPR037917">
    <property type="entry name" value="Ypt35_PX"/>
</dbReference>
<dbReference type="CDD" id="cd07280">
    <property type="entry name" value="PX_YPT35"/>
    <property type="match status" value="1"/>
</dbReference>
<dbReference type="SMART" id="SM00312">
    <property type="entry name" value="PX"/>
    <property type="match status" value="1"/>
</dbReference>
<comment type="caution">
    <text evidence="11">The sequence shown here is derived from an EMBL/GenBank/DDBJ whole genome shotgun (WGS) entry which is preliminary data.</text>
</comment>
<dbReference type="Gene3D" id="3.30.1520.10">
    <property type="entry name" value="Phox-like domain"/>
    <property type="match status" value="1"/>
</dbReference>
<evidence type="ECO:0000256" key="3">
    <source>
        <dbReference type="ARBA" id="ARBA00007426"/>
    </source>
</evidence>
<evidence type="ECO:0000256" key="5">
    <source>
        <dbReference type="ARBA" id="ARBA00022753"/>
    </source>
</evidence>
<evidence type="ECO:0000256" key="1">
    <source>
        <dbReference type="ARBA" id="ARBA00004148"/>
    </source>
</evidence>
<comment type="function">
    <text evidence="7">Recruits the lipid transfer protein VPS13 to endosomal and vacuolar membranes.</text>
</comment>
<dbReference type="SUPFAM" id="SSF64268">
    <property type="entry name" value="PX domain"/>
    <property type="match status" value="1"/>
</dbReference>
<dbReference type="Pfam" id="PF00787">
    <property type="entry name" value="PX"/>
    <property type="match status" value="1"/>
</dbReference>
<sequence length="184" mass="20626">MATTSSNHLLEIIPNRIDVREEAKLYDELCEVYGGTPTGSKWNGSTSPDATPSLFSRESIWLQDHSGESAAFTQDVEITGWTSVGDKKGGAYVVYDCSIKTKEGTVIHAHKRYSAFEELETALRLSLPRNLQSSVPDLPPKAPLSKYRPVFLERRRQLLQHWLSSVLLHPEIGACKAVRLWVMD</sequence>
<dbReference type="EMBL" id="MU154554">
    <property type="protein sequence ID" value="KAF9496289.1"/>
    <property type="molecule type" value="Genomic_DNA"/>
</dbReference>
<evidence type="ECO:0000256" key="8">
    <source>
        <dbReference type="ARBA" id="ARBA00033774"/>
    </source>
</evidence>
<accession>A0A9P6A1T1</accession>
<dbReference type="GO" id="GO:0005774">
    <property type="term" value="C:vacuolar membrane"/>
    <property type="evidence" value="ECO:0007669"/>
    <property type="project" value="UniProtKB-SubCell"/>
</dbReference>
<dbReference type="PROSITE" id="PS50195">
    <property type="entry name" value="PX"/>
    <property type="match status" value="1"/>
</dbReference>
<dbReference type="InterPro" id="IPR036871">
    <property type="entry name" value="PX_dom_sf"/>
</dbReference>
<keyword evidence="12" id="KW-1185">Reference proteome</keyword>
<proteinExistence type="inferred from homology"/>
<feature type="domain" description="PX" evidence="10">
    <location>
        <begin position="73"/>
        <end position="184"/>
    </location>
</feature>
<dbReference type="OrthoDB" id="10254720at2759"/>
<name>A0A9P6A1T1_PLEER</name>
<gene>
    <name evidence="11" type="ORF">BDN71DRAFT_1482265</name>
</gene>
<dbReference type="GO" id="GO:0032266">
    <property type="term" value="F:phosphatidylinositol-3-phosphate binding"/>
    <property type="evidence" value="ECO:0007669"/>
    <property type="project" value="InterPro"/>
</dbReference>
<evidence type="ECO:0000256" key="4">
    <source>
        <dbReference type="ARBA" id="ARBA00022554"/>
    </source>
</evidence>
<evidence type="ECO:0000256" key="9">
    <source>
        <dbReference type="ARBA" id="ARBA00033785"/>
    </source>
</evidence>
<evidence type="ECO:0000256" key="2">
    <source>
        <dbReference type="ARBA" id="ARBA00004177"/>
    </source>
</evidence>
<dbReference type="AlphaFoldDB" id="A0A9P6A1T1"/>
<evidence type="ECO:0000313" key="11">
    <source>
        <dbReference type="EMBL" id="KAF9496289.1"/>
    </source>
</evidence>
<reference evidence="11" key="1">
    <citation type="submission" date="2020-11" db="EMBL/GenBank/DDBJ databases">
        <authorList>
            <consortium name="DOE Joint Genome Institute"/>
            <person name="Ahrendt S."/>
            <person name="Riley R."/>
            <person name="Andreopoulos W."/>
            <person name="Labutti K."/>
            <person name="Pangilinan J."/>
            <person name="Ruiz-Duenas F.J."/>
            <person name="Barrasa J.M."/>
            <person name="Sanchez-Garcia M."/>
            <person name="Camarero S."/>
            <person name="Miyauchi S."/>
            <person name="Serrano A."/>
            <person name="Linde D."/>
            <person name="Babiker R."/>
            <person name="Drula E."/>
            <person name="Ayuso-Fernandez I."/>
            <person name="Pacheco R."/>
            <person name="Padilla G."/>
            <person name="Ferreira P."/>
            <person name="Barriuso J."/>
            <person name="Kellner H."/>
            <person name="Castanera R."/>
            <person name="Alfaro M."/>
            <person name="Ramirez L."/>
            <person name="Pisabarro A.G."/>
            <person name="Kuo A."/>
            <person name="Tritt A."/>
            <person name="Lipzen A."/>
            <person name="He G."/>
            <person name="Yan M."/>
            <person name="Ng V."/>
            <person name="Cullen D."/>
            <person name="Martin F."/>
            <person name="Rosso M.-N."/>
            <person name="Henrissat B."/>
            <person name="Hibbett D."/>
            <person name="Martinez A.T."/>
            <person name="Grigoriev I.V."/>
        </authorList>
    </citation>
    <scope>NUCLEOTIDE SEQUENCE</scope>
    <source>
        <strain evidence="11">ATCC 90797</strain>
    </source>
</reference>